<dbReference type="CDD" id="cd16936">
    <property type="entry name" value="HATPase_RsbW-like"/>
    <property type="match status" value="1"/>
</dbReference>
<keyword evidence="6" id="KW-0812">Transmembrane</keyword>
<accession>A0A927WJA7</accession>
<feature type="transmembrane region" description="Helical" evidence="6">
    <location>
        <begin position="59"/>
        <end position="78"/>
    </location>
</feature>
<dbReference type="Pfam" id="PF13581">
    <property type="entry name" value="HATPase_c_2"/>
    <property type="match status" value="1"/>
</dbReference>
<dbReference type="AlphaFoldDB" id="A0A927WJA7"/>
<evidence type="ECO:0000256" key="5">
    <source>
        <dbReference type="ARBA" id="ARBA00031636"/>
    </source>
</evidence>
<dbReference type="Pfam" id="PF01554">
    <property type="entry name" value="MatE"/>
    <property type="match status" value="2"/>
</dbReference>
<proteinExistence type="inferred from homology"/>
<feature type="transmembrane region" description="Helical" evidence="6">
    <location>
        <begin position="370"/>
        <end position="390"/>
    </location>
</feature>
<keyword evidence="6" id="KW-1133">Transmembrane helix</keyword>
<feature type="transmembrane region" description="Helical" evidence="6">
    <location>
        <begin position="327"/>
        <end position="350"/>
    </location>
</feature>
<organism evidence="8 9">
    <name type="scientific">Selenomonas ruminantium</name>
    <dbReference type="NCBI Taxonomy" id="971"/>
    <lineage>
        <taxon>Bacteria</taxon>
        <taxon>Bacillati</taxon>
        <taxon>Bacillota</taxon>
        <taxon>Negativicutes</taxon>
        <taxon>Selenomonadales</taxon>
        <taxon>Selenomonadaceae</taxon>
        <taxon>Selenomonas</taxon>
    </lineage>
</organism>
<dbReference type="InterPro" id="IPR050222">
    <property type="entry name" value="MATE_MdtK"/>
</dbReference>
<evidence type="ECO:0000256" key="6">
    <source>
        <dbReference type="SAM" id="Phobius"/>
    </source>
</evidence>
<dbReference type="InterPro" id="IPR036890">
    <property type="entry name" value="HATPase_C_sf"/>
</dbReference>
<evidence type="ECO:0000313" key="8">
    <source>
        <dbReference type="EMBL" id="MBE6092942.1"/>
    </source>
</evidence>
<protein>
    <recommendedName>
        <fullName evidence="3">Probable multidrug resistance protein NorM</fullName>
    </recommendedName>
    <alternativeName>
        <fullName evidence="5">Multidrug-efflux transporter</fullName>
    </alternativeName>
</protein>
<evidence type="ECO:0000256" key="1">
    <source>
        <dbReference type="ARBA" id="ARBA00003408"/>
    </source>
</evidence>
<sequence>MQSRQWRNSMLLHEHSIVEKVFLQSIQATIANKFTRAAGVAVDGVVVGMFLGVESLAAYGLAWPLAMIYALPGSTLSGGTRNLYSKYLGQGETETAANVFTLGLLLSAGCSLALAAITFIFLEPLGVLLGASGENAGLLLLVCQYLLGLIIGLPFDNMAKYIAGFLGMDSNYRLVVTGMTVATVTNIAGDIIVVALLGGDMFMLGLTTSISRMMYFAAIGTHFLRKERMLRFNLTGITGVREKIAVIFANSTPAVCDRIFSSLGAVISNCILSAASGGIYLAAYSVHKSLTSFIGSLYYGIGDTVWTLASVYNGEEDKKALDELQKVTLKIGMGIAIGAAVLLWLFSPGIADIYMDIDDTKTFGLTIEAIQMFALSVPLYLLFFSFVNYTAGIGRLKAANNFYFMANFGAIVPVIWVMVNIFGGRGAWLATPVIQLLILAGAAGYIYFHRSGDRYSAKRLLLPPDFGTALGKELTITADSMLEVMGMSRIVTLFCQENGISRKRAGALAHCIEELGVNIIEHGFNDGRPHAIDVRILAKENEIILRIRDDCRPFNPLNYYQIYGHDGNWEKNIGLRMVINMTKSIKYVSTMGTNNLIIKI</sequence>
<comment type="caution">
    <text evidence="8">The sequence shown here is derived from an EMBL/GenBank/DDBJ whole genome shotgun (WGS) entry which is preliminary data.</text>
</comment>
<evidence type="ECO:0000256" key="3">
    <source>
        <dbReference type="ARBA" id="ARBA00020268"/>
    </source>
</evidence>
<feature type="transmembrane region" description="Helical" evidence="6">
    <location>
        <begin position="402"/>
        <end position="422"/>
    </location>
</feature>
<keyword evidence="4" id="KW-0813">Transport</keyword>
<feature type="transmembrane region" description="Helical" evidence="6">
    <location>
        <begin position="99"/>
        <end position="121"/>
    </location>
</feature>
<evidence type="ECO:0000313" key="9">
    <source>
        <dbReference type="Proteomes" id="UP000761380"/>
    </source>
</evidence>
<dbReference type="SUPFAM" id="SSF55874">
    <property type="entry name" value="ATPase domain of HSP90 chaperone/DNA topoisomerase II/histidine kinase"/>
    <property type="match status" value="1"/>
</dbReference>
<name>A0A927WJA7_SELRU</name>
<feature type="transmembrane region" description="Helical" evidence="6">
    <location>
        <begin position="428"/>
        <end position="448"/>
    </location>
</feature>
<evidence type="ECO:0000259" key="7">
    <source>
        <dbReference type="Pfam" id="PF13581"/>
    </source>
</evidence>
<dbReference type="GO" id="GO:0042910">
    <property type="term" value="F:xenobiotic transmembrane transporter activity"/>
    <property type="evidence" value="ECO:0007669"/>
    <property type="project" value="InterPro"/>
</dbReference>
<feature type="transmembrane region" description="Helical" evidence="6">
    <location>
        <begin position="202"/>
        <end position="224"/>
    </location>
</feature>
<feature type="transmembrane region" description="Helical" evidence="6">
    <location>
        <begin position="34"/>
        <end position="53"/>
    </location>
</feature>
<dbReference type="EMBL" id="SVBY01000046">
    <property type="protein sequence ID" value="MBE6092942.1"/>
    <property type="molecule type" value="Genomic_DNA"/>
</dbReference>
<dbReference type="PANTHER" id="PTHR43298:SF2">
    <property type="entry name" value="FMN_FAD EXPORTER YEEO-RELATED"/>
    <property type="match status" value="1"/>
</dbReference>
<comment type="function">
    <text evidence="1">Multidrug efflux pump.</text>
</comment>
<evidence type="ECO:0000256" key="2">
    <source>
        <dbReference type="ARBA" id="ARBA00010199"/>
    </source>
</evidence>
<dbReference type="InterPro" id="IPR002528">
    <property type="entry name" value="MATE_fam"/>
</dbReference>
<dbReference type="Gene3D" id="3.30.565.10">
    <property type="entry name" value="Histidine kinase-like ATPase, C-terminal domain"/>
    <property type="match status" value="1"/>
</dbReference>
<keyword evidence="6" id="KW-0472">Membrane</keyword>
<dbReference type="Proteomes" id="UP000761380">
    <property type="component" value="Unassembled WGS sequence"/>
</dbReference>
<gene>
    <name evidence="8" type="ORF">E7201_07245</name>
</gene>
<reference evidence="8" key="1">
    <citation type="submission" date="2019-04" db="EMBL/GenBank/DDBJ databases">
        <title>Evolution of Biomass-Degrading Anaerobic Consortia Revealed by Metagenomics.</title>
        <authorList>
            <person name="Peng X."/>
        </authorList>
    </citation>
    <scope>NUCLEOTIDE SEQUENCE</scope>
    <source>
        <strain evidence="8">SIG240</strain>
    </source>
</reference>
<feature type="transmembrane region" description="Helical" evidence="6">
    <location>
        <begin position="174"/>
        <end position="196"/>
    </location>
</feature>
<feature type="transmembrane region" description="Helical" evidence="6">
    <location>
        <begin position="136"/>
        <end position="153"/>
    </location>
</feature>
<comment type="similarity">
    <text evidence="2">Belongs to the multi antimicrobial extrusion (MATE) (TC 2.A.66.1) family.</text>
</comment>
<evidence type="ECO:0000256" key="4">
    <source>
        <dbReference type="ARBA" id="ARBA00022448"/>
    </source>
</evidence>
<dbReference type="GO" id="GO:0005886">
    <property type="term" value="C:plasma membrane"/>
    <property type="evidence" value="ECO:0007669"/>
    <property type="project" value="TreeGrafter"/>
</dbReference>
<dbReference type="InterPro" id="IPR003594">
    <property type="entry name" value="HATPase_dom"/>
</dbReference>
<feature type="domain" description="Histidine kinase/HSP90-like ATPase" evidence="7">
    <location>
        <begin position="487"/>
        <end position="597"/>
    </location>
</feature>
<dbReference type="PANTHER" id="PTHR43298">
    <property type="entry name" value="MULTIDRUG RESISTANCE PROTEIN NORM-RELATED"/>
    <property type="match status" value="1"/>
</dbReference>
<dbReference type="GO" id="GO:0015297">
    <property type="term" value="F:antiporter activity"/>
    <property type="evidence" value="ECO:0007669"/>
    <property type="project" value="InterPro"/>
</dbReference>